<evidence type="ECO:0000313" key="3">
    <source>
        <dbReference type="Proteomes" id="UP000028623"/>
    </source>
</evidence>
<dbReference type="Proteomes" id="UP000028623">
    <property type="component" value="Unassembled WGS sequence"/>
</dbReference>
<dbReference type="AlphaFoldDB" id="A0A085BJA8"/>
<proteinExistence type="predicted"/>
<dbReference type="STRING" id="421072.SAMN04488097_3056"/>
<feature type="chain" id="PRO_5001787228" evidence="1">
    <location>
        <begin position="19"/>
        <end position="276"/>
    </location>
</feature>
<evidence type="ECO:0000313" key="2">
    <source>
        <dbReference type="EMBL" id="KFC22553.1"/>
    </source>
</evidence>
<evidence type="ECO:0000256" key="1">
    <source>
        <dbReference type="SAM" id="SignalP"/>
    </source>
</evidence>
<dbReference type="eggNOG" id="ENOG5032TAF">
    <property type="taxonomic scope" value="Bacteria"/>
</dbReference>
<dbReference type="RefSeq" id="WP_034974496.1">
    <property type="nucleotide sequence ID" value="NZ_FOFI01000004.1"/>
</dbReference>
<protein>
    <submittedName>
        <fullName evidence="2">Uncharacterized protein</fullName>
    </submittedName>
</protein>
<accession>A0A085BJA8</accession>
<reference evidence="2 3" key="1">
    <citation type="submission" date="2014-07" db="EMBL/GenBank/DDBJ databases">
        <title>Epilithonimonas lactis LMG 22401 Genome.</title>
        <authorList>
            <person name="Pipes S.E."/>
            <person name="Stropko S.J."/>
        </authorList>
    </citation>
    <scope>NUCLEOTIDE SEQUENCE [LARGE SCALE GENOMIC DNA]</scope>
    <source>
        <strain evidence="2 3">LMG 24401</strain>
    </source>
</reference>
<gene>
    <name evidence="2" type="ORF">IO89_05720</name>
</gene>
<keyword evidence="3" id="KW-1185">Reference proteome</keyword>
<dbReference type="EMBL" id="JPLY01000002">
    <property type="protein sequence ID" value="KFC22553.1"/>
    <property type="molecule type" value="Genomic_DNA"/>
</dbReference>
<name>A0A085BJA8_9FLAO</name>
<organism evidence="2 3">
    <name type="scientific">Epilithonimonas lactis</name>
    <dbReference type="NCBI Taxonomy" id="421072"/>
    <lineage>
        <taxon>Bacteria</taxon>
        <taxon>Pseudomonadati</taxon>
        <taxon>Bacteroidota</taxon>
        <taxon>Flavobacteriia</taxon>
        <taxon>Flavobacteriales</taxon>
        <taxon>Weeksellaceae</taxon>
        <taxon>Chryseobacterium group</taxon>
        <taxon>Epilithonimonas</taxon>
    </lineage>
</organism>
<keyword evidence="1" id="KW-0732">Signal</keyword>
<feature type="signal peptide" evidence="1">
    <location>
        <begin position="1"/>
        <end position="18"/>
    </location>
</feature>
<dbReference type="OrthoDB" id="1273065at2"/>
<comment type="caution">
    <text evidence="2">The sequence shown here is derived from an EMBL/GenBank/DDBJ whole genome shotgun (WGS) entry which is preliminary data.</text>
</comment>
<sequence>MKTTINLILFLIASTLHGQVGVMTEKPQAALDVNGDFNKKGKLFLDNDNILSPGKTGQVLVSRGPGVSPTWKALKVPDYEQYKYYLIFNDSFRDFNTASSNSGQGVSLGTATSPATISTDLVKGADITNLINNKGFKEITGLANPFVVNSSESKVYLQFETVVQQNNTTTLGSNQMYACGIFIDNKLQSARLNTLFTSTTAESTFLTHNQIGGASNLAKGQHTVRVACTRYTTDNNVVLGIGVPSTTAVNNLNNFMTQASLKVDVYEVPQNFTDIF</sequence>